<dbReference type="EMBL" id="MU393644">
    <property type="protein sequence ID" value="KAI4859279.1"/>
    <property type="molecule type" value="Genomic_DNA"/>
</dbReference>
<sequence length="322" mass="34279">MPDDRRTRSTRTHTSSTGGSSHGHKRRGRQNPRGPPSGLPREYINAHPNSQNENGSATSQVGLAGNPYASPDAGDTGVVDTQDGPGMTASSASTADYESSGMIHSDDTFGSSAYNNPFYSAVPPEEDNTPVAVTYQRHPESYYSYPPDNPMASYSTSEQPPLYSTALTSGSPLQYYSSSGYQAFDSDNNIVSHAAAQDDYTSSGAAGAVPMTSPPPSFGTWNNGNGGGAPIGQEPAPDGHYDRGRAGSGDSGTSTQVVRGSVTDFPGQTHQEDALDRPEGEQINHEDFMSERFINNNETPWSAWSVKGTYEYDASPDHNDMN</sequence>
<protein>
    <submittedName>
        <fullName evidence="1">Uncharacterized protein</fullName>
    </submittedName>
</protein>
<gene>
    <name evidence="1" type="ORF">F4820DRAFT_454041</name>
</gene>
<comment type="caution">
    <text evidence="1">The sequence shown here is derived from an EMBL/GenBank/DDBJ whole genome shotgun (WGS) entry which is preliminary data.</text>
</comment>
<keyword evidence="2" id="KW-1185">Reference proteome</keyword>
<evidence type="ECO:0000313" key="1">
    <source>
        <dbReference type="EMBL" id="KAI4859279.1"/>
    </source>
</evidence>
<organism evidence="1 2">
    <name type="scientific">Hypoxylon rubiginosum</name>
    <dbReference type="NCBI Taxonomy" id="110542"/>
    <lineage>
        <taxon>Eukaryota</taxon>
        <taxon>Fungi</taxon>
        <taxon>Dikarya</taxon>
        <taxon>Ascomycota</taxon>
        <taxon>Pezizomycotina</taxon>
        <taxon>Sordariomycetes</taxon>
        <taxon>Xylariomycetidae</taxon>
        <taxon>Xylariales</taxon>
        <taxon>Hypoxylaceae</taxon>
        <taxon>Hypoxylon</taxon>
    </lineage>
</organism>
<reference evidence="1 2" key="1">
    <citation type="journal article" date="2022" name="New Phytol.">
        <title>Ecological generalism drives hyperdiversity of secondary metabolite gene clusters in xylarialean endophytes.</title>
        <authorList>
            <person name="Franco M.E.E."/>
            <person name="Wisecaver J.H."/>
            <person name="Arnold A.E."/>
            <person name="Ju Y.M."/>
            <person name="Slot J.C."/>
            <person name="Ahrendt S."/>
            <person name="Moore L.P."/>
            <person name="Eastman K.E."/>
            <person name="Scott K."/>
            <person name="Konkel Z."/>
            <person name="Mondo S.J."/>
            <person name="Kuo A."/>
            <person name="Hayes R.D."/>
            <person name="Haridas S."/>
            <person name="Andreopoulos B."/>
            <person name="Riley R."/>
            <person name="LaButti K."/>
            <person name="Pangilinan J."/>
            <person name="Lipzen A."/>
            <person name="Amirebrahimi M."/>
            <person name="Yan J."/>
            <person name="Adam C."/>
            <person name="Keymanesh K."/>
            <person name="Ng V."/>
            <person name="Louie K."/>
            <person name="Northen T."/>
            <person name="Drula E."/>
            <person name="Henrissat B."/>
            <person name="Hsieh H.M."/>
            <person name="Youens-Clark K."/>
            <person name="Lutzoni F."/>
            <person name="Miadlikowska J."/>
            <person name="Eastwood D.C."/>
            <person name="Hamelin R.C."/>
            <person name="Grigoriev I.V."/>
            <person name="U'Ren J.M."/>
        </authorList>
    </citation>
    <scope>NUCLEOTIDE SEQUENCE [LARGE SCALE GENOMIC DNA]</scope>
    <source>
        <strain evidence="1 2">CBS 119005</strain>
    </source>
</reference>
<accession>A0ACB9YIV7</accession>
<dbReference type="Proteomes" id="UP001497700">
    <property type="component" value="Unassembled WGS sequence"/>
</dbReference>
<evidence type="ECO:0000313" key="2">
    <source>
        <dbReference type="Proteomes" id="UP001497700"/>
    </source>
</evidence>
<name>A0ACB9YIV7_9PEZI</name>
<proteinExistence type="predicted"/>